<dbReference type="EMBL" id="BSPX01000012">
    <property type="protein sequence ID" value="GLT21776.1"/>
    <property type="molecule type" value="Genomic_DNA"/>
</dbReference>
<dbReference type="PANTHER" id="PTHR38009">
    <property type="entry name" value="CONSERVED HYPOTHETICAL PHAGE TAIL PROTEIN"/>
    <property type="match status" value="1"/>
</dbReference>
<dbReference type="InterPro" id="IPR011747">
    <property type="entry name" value="CHP02241"/>
</dbReference>
<proteinExistence type="predicted"/>
<dbReference type="RefSeq" id="WP_284187166.1">
    <property type="nucleotide sequence ID" value="NZ_BSPX01000012.1"/>
</dbReference>
<dbReference type="InterPro" id="IPR010667">
    <property type="entry name" value="Phage_T4_Gp19"/>
</dbReference>
<evidence type="ECO:0000313" key="2">
    <source>
        <dbReference type="Proteomes" id="UP001157167"/>
    </source>
</evidence>
<dbReference type="Pfam" id="PF06841">
    <property type="entry name" value="Phage_T4_gp19"/>
    <property type="match status" value="1"/>
</dbReference>
<organism evidence="1 2">
    <name type="scientific">Zoogloea oryzae</name>
    <dbReference type="NCBI Taxonomy" id="310767"/>
    <lineage>
        <taxon>Bacteria</taxon>
        <taxon>Pseudomonadati</taxon>
        <taxon>Pseudomonadota</taxon>
        <taxon>Betaproteobacteria</taxon>
        <taxon>Rhodocyclales</taxon>
        <taxon>Zoogloeaceae</taxon>
        <taxon>Zoogloea</taxon>
    </lineage>
</organism>
<evidence type="ECO:0008006" key="3">
    <source>
        <dbReference type="Google" id="ProtNLM"/>
    </source>
</evidence>
<comment type="caution">
    <text evidence="1">The sequence shown here is derived from an EMBL/GenBank/DDBJ whole genome shotgun (WGS) entry which is preliminary data.</text>
</comment>
<name>A0ABQ6FA40_9RHOO</name>
<protein>
    <recommendedName>
        <fullName evidence="3">Phage tail protein</fullName>
    </recommendedName>
</protein>
<reference evidence="2" key="1">
    <citation type="journal article" date="2019" name="Int. J. Syst. Evol. Microbiol.">
        <title>The Global Catalogue of Microorganisms (GCM) 10K type strain sequencing project: providing services to taxonomists for standard genome sequencing and annotation.</title>
        <authorList>
            <consortium name="The Broad Institute Genomics Platform"/>
            <consortium name="The Broad Institute Genome Sequencing Center for Infectious Disease"/>
            <person name="Wu L."/>
            <person name="Ma J."/>
        </authorList>
    </citation>
    <scope>NUCLEOTIDE SEQUENCE [LARGE SCALE GENOMIC DNA]</scope>
    <source>
        <strain evidence="2">NBRC 102407</strain>
    </source>
</reference>
<keyword evidence="2" id="KW-1185">Reference proteome</keyword>
<sequence length="151" mass="16731">MATLREDPYGPFNFKVTINPASGGEFRGGFSDVSGLSTEITHADYREGTDAFNRPRKVPLMYKAGDVTLKRGMIASLDLWNWVNQVRRGNMDARATVVIELMSEDRGSTVAQWKLINARPSKWTGPTLAAKGASDVAMEELTLVCEDLEFE</sequence>
<accession>A0ABQ6FA40</accession>
<gene>
    <name evidence="1" type="ORF">GCM10007933_12290</name>
</gene>
<dbReference type="NCBIfam" id="TIGR02241">
    <property type="entry name" value="conserved hypothetical phage tail region protein"/>
    <property type="match status" value="1"/>
</dbReference>
<evidence type="ECO:0000313" key="1">
    <source>
        <dbReference type="EMBL" id="GLT21776.1"/>
    </source>
</evidence>
<dbReference type="Proteomes" id="UP001157167">
    <property type="component" value="Unassembled WGS sequence"/>
</dbReference>
<dbReference type="PANTHER" id="PTHR38009:SF1">
    <property type="entry name" value="CONSERVED HYPOTHETICAL PHAGE TAIL PROTEIN"/>
    <property type="match status" value="1"/>
</dbReference>